<sequence>MIIDLCKDFKKNLYKLSQKQREQFYERLNIFSENSFHPILNNHQLHGKLKGQYSINITGDIRAIYEQINKNKVLFLKIDNHNNLYD</sequence>
<evidence type="ECO:0000313" key="2">
    <source>
        <dbReference type="Proteomes" id="UP000178632"/>
    </source>
</evidence>
<accession>A0A1G2IM57</accession>
<dbReference type="AlphaFoldDB" id="A0A1G2IM57"/>
<protein>
    <submittedName>
        <fullName evidence="1">Uncharacterized protein</fullName>
    </submittedName>
</protein>
<dbReference type="Gene3D" id="3.30.2310.20">
    <property type="entry name" value="RelE-like"/>
    <property type="match status" value="1"/>
</dbReference>
<dbReference type="Proteomes" id="UP000178632">
    <property type="component" value="Unassembled WGS sequence"/>
</dbReference>
<evidence type="ECO:0000313" key="1">
    <source>
        <dbReference type="EMBL" id="OGZ75328.1"/>
    </source>
</evidence>
<gene>
    <name evidence="1" type="ORF">A3G45_00975</name>
</gene>
<dbReference type="InterPro" id="IPR035093">
    <property type="entry name" value="RelE/ParE_toxin_dom_sf"/>
</dbReference>
<dbReference type="SUPFAM" id="SSF143011">
    <property type="entry name" value="RelE-like"/>
    <property type="match status" value="1"/>
</dbReference>
<comment type="caution">
    <text evidence="1">The sequence shown here is derived from an EMBL/GenBank/DDBJ whole genome shotgun (WGS) entry which is preliminary data.</text>
</comment>
<proteinExistence type="predicted"/>
<reference evidence="1 2" key="1">
    <citation type="journal article" date="2016" name="Nat. Commun.">
        <title>Thousands of microbial genomes shed light on interconnected biogeochemical processes in an aquifer system.</title>
        <authorList>
            <person name="Anantharaman K."/>
            <person name="Brown C.T."/>
            <person name="Hug L.A."/>
            <person name="Sharon I."/>
            <person name="Castelle C.J."/>
            <person name="Probst A.J."/>
            <person name="Thomas B.C."/>
            <person name="Singh A."/>
            <person name="Wilkins M.J."/>
            <person name="Karaoz U."/>
            <person name="Brodie E.L."/>
            <person name="Williams K.H."/>
            <person name="Hubbard S.S."/>
            <person name="Banfield J.F."/>
        </authorList>
    </citation>
    <scope>NUCLEOTIDE SEQUENCE [LARGE SCALE GENOMIC DNA]</scope>
</reference>
<name>A0A1G2IM57_9BACT</name>
<organism evidence="1 2">
    <name type="scientific">Candidatus Staskawiczbacteria bacterium RIFCSPLOWO2_12_FULL_37_15</name>
    <dbReference type="NCBI Taxonomy" id="1802218"/>
    <lineage>
        <taxon>Bacteria</taxon>
        <taxon>Candidatus Staskawicziibacteriota</taxon>
    </lineage>
</organism>
<dbReference type="EMBL" id="MHPE01000051">
    <property type="protein sequence ID" value="OGZ75328.1"/>
    <property type="molecule type" value="Genomic_DNA"/>
</dbReference>